<accession>A0AAV6LLM9</accession>
<dbReference type="PANTHER" id="PTHR33499:SF43">
    <property type="entry name" value="TRANSPOSASE, PTTA_EN_SPM, PLANT"/>
    <property type="match status" value="1"/>
</dbReference>
<evidence type="ECO:0000313" key="3">
    <source>
        <dbReference type="Proteomes" id="UP000823749"/>
    </source>
</evidence>
<dbReference type="AlphaFoldDB" id="A0AAV6LLM9"/>
<proteinExistence type="predicted"/>
<keyword evidence="3" id="KW-1185">Reference proteome</keyword>
<evidence type="ECO:0000256" key="1">
    <source>
        <dbReference type="SAM" id="MobiDB-lite"/>
    </source>
</evidence>
<sequence>MSKGGKVLLQPSFLSTHFIPDYERKRNEKIKRNNKVCESHGVKSIATPFVGSVQQRKRVTAENGKRTRVELEDDGYRLSRDEDDPSHDSDSLVICTLYIYAWALYIVLLLALEMPRGCQRAPQSHPEPQSCATMISERVTRLTPQPNMDTQALPPPIVQPQSEALANNNVGYRTFRTGAESTCILTSACYFTTVLTVRRTRGPTRGKLAQRVIDKDGRLKVPIPPQFRAAVGEHASKLASKIGFEVRTHVMDLGVRRWKALDDTVKGPILQRLTDKFDLQGDPIDVDKAVATQCGQRISNYTYKLKKKYDKLVKAKGAEYARSNPLGGVKPEQWTSLIDKKWNDKKWQKQSKANTNDRSDKKSKHRCGSKSLPVRVVEMKEGTDGAMPGLEKIYKSTHFNANTMSGSLQNAKISMYVYQDEIVRIVAEHNSQDCAVPITQEELFVKVFKAKSGYLKGLGMRPSSTIRSTIVGSVNNNEYVTHLEKKVDEQHELIQEQGEKIQAQAEGIETANATIAELVEAKEQQGRALASVLEYLKNQGYTGYWYVSLSLSLTSGMSLVGTTSK</sequence>
<comment type="caution">
    <text evidence="2">The sequence shown here is derived from an EMBL/GenBank/DDBJ whole genome shotgun (WGS) entry which is preliminary data.</text>
</comment>
<reference evidence="2" key="1">
    <citation type="submission" date="2020-08" db="EMBL/GenBank/DDBJ databases">
        <title>Plant Genome Project.</title>
        <authorList>
            <person name="Zhang R.-G."/>
        </authorList>
    </citation>
    <scope>NUCLEOTIDE SEQUENCE</scope>
    <source>
        <strain evidence="2">WSP0</strain>
        <tissue evidence="2">Leaf</tissue>
    </source>
</reference>
<dbReference type="Pfam" id="PF03004">
    <property type="entry name" value="Transposase_24"/>
    <property type="match status" value="1"/>
</dbReference>
<dbReference type="InterPro" id="IPR004252">
    <property type="entry name" value="Probable_transposase_24"/>
</dbReference>
<name>A0AAV6LLM9_9ERIC</name>
<evidence type="ECO:0000313" key="2">
    <source>
        <dbReference type="EMBL" id="KAG5565666.1"/>
    </source>
</evidence>
<dbReference type="Proteomes" id="UP000823749">
    <property type="component" value="Chromosome 1"/>
</dbReference>
<dbReference type="EMBL" id="JACTNZ010000001">
    <property type="protein sequence ID" value="KAG5565666.1"/>
    <property type="molecule type" value="Genomic_DNA"/>
</dbReference>
<gene>
    <name evidence="2" type="ORF">RHGRI_001546</name>
</gene>
<protein>
    <submittedName>
        <fullName evidence="2">Uncharacterized protein</fullName>
    </submittedName>
</protein>
<feature type="region of interest" description="Disordered" evidence="1">
    <location>
        <begin position="345"/>
        <end position="369"/>
    </location>
</feature>
<dbReference type="PANTHER" id="PTHR33499">
    <property type="entry name" value="OS12G0282400 PROTEIN-RELATED"/>
    <property type="match status" value="1"/>
</dbReference>
<organism evidence="2 3">
    <name type="scientific">Rhododendron griersonianum</name>
    <dbReference type="NCBI Taxonomy" id="479676"/>
    <lineage>
        <taxon>Eukaryota</taxon>
        <taxon>Viridiplantae</taxon>
        <taxon>Streptophyta</taxon>
        <taxon>Embryophyta</taxon>
        <taxon>Tracheophyta</taxon>
        <taxon>Spermatophyta</taxon>
        <taxon>Magnoliopsida</taxon>
        <taxon>eudicotyledons</taxon>
        <taxon>Gunneridae</taxon>
        <taxon>Pentapetalae</taxon>
        <taxon>asterids</taxon>
        <taxon>Ericales</taxon>
        <taxon>Ericaceae</taxon>
        <taxon>Ericoideae</taxon>
        <taxon>Rhodoreae</taxon>
        <taxon>Rhododendron</taxon>
    </lineage>
</organism>